<sequence>MTSQSALSDNEEQNYELFLQQVQASGQVWGLHGKEGWALCESIEFEDTEVFPFWSQEDFAAAMCTEEWSIYEPKAISLEDFLTEWLPGIHEDDALVGPNWDTELTGLEIEPADLAKALAPDA</sequence>
<evidence type="ECO:0000313" key="1">
    <source>
        <dbReference type="EMBL" id="ALO45919.1"/>
    </source>
</evidence>
<protein>
    <recommendedName>
        <fullName evidence="3">DUF2750 domain-containing protein</fullName>
    </recommendedName>
</protein>
<name>A0A0S2KD51_9GAMM</name>
<dbReference type="RefSeq" id="WP_058021412.1">
    <property type="nucleotide sequence ID" value="NZ_CP013189.1"/>
</dbReference>
<evidence type="ECO:0008006" key="3">
    <source>
        <dbReference type="Google" id="ProtNLM"/>
    </source>
</evidence>
<proteinExistence type="predicted"/>
<gene>
    <name evidence="1" type="ORF">PS2015_1260</name>
</gene>
<dbReference type="STRING" id="1249552.PS2015_1260"/>
<evidence type="ECO:0000313" key="2">
    <source>
        <dbReference type="Proteomes" id="UP000065641"/>
    </source>
</evidence>
<dbReference type="EMBL" id="CP013189">
    <property type="protein sequence ID" value="ALO45919.1"/>
    <property type="molecule type" value="Genomic_DNA"/>
</dbReference>
<reference evidence="1 2" key="1">
    <citation type="submission" date="2015-11" db="EMBL/GenBank/DDBJ databases">
        <authorList>
            <person name="Zhang Y."/>
            <person name="Guo Z."/>
        </authorList>
    </citation>
    <scope>NUCLEOTIDE SEQUENCE [LARGE SCALE GENOMIC DNA]</scope>
    <source>
        <strain evidence="1 2">KCTC 32221</strain>
    </source>
</reference>
<dbReference type="Pfam" id="PF11042">
    <property type="entry name" value="DUF2750"/>
    <property type="match status" value="1"/>
</dbReference>
<dbReference type="InterPro" id="IPR021284">
    <property type="entry name" value="DUF2750"/>
</dbReference>
<dbReference type="KEGG" id="pspi:PS2015_1260"/>
<accession>A0A0S2KD51</accession>
<organism evidence="1 2">
    <name type="scientific">Pseudohongiella spirulinae</name>
    <dbReference type="NCBI Taxonomy" id="1249552"/>
    <lineage>
        <taxon>Bacteria</taxon>
        <taxon>Pseudomonadati</taxon>
        <taxon>Pseudomonadota</taxon>
        <taxon>Gammaproteobacteria</taxon>
        <taxon>Pseudomonadales</taxon>
        <taxon>Pseudohongiellaceae</taxon>
        <taxon>Pseudohongiella</taxon>
    </lineage>
</organism>
<keyword evidence="2" id="KW-1185">Reference proteome</keyword>
<dbReference type="Proteomes" id="UP000065641">
    <property type="component" value="Chromosome"/>
</dbReference>
<dbReference type="AlphaFoldDB" id="A0A0S2KD51"/>
<dbReference type="OrthoDB" id="5916942at2"/>